<dbReference type="PANTHER" id="PTHR33573:SF30">
    <property type="entry name" value="CASP-LIKE PROTEIN 2C1-RELATED"/>
    <property type="match status" value="1"/>
</dbReference>
<evidence type="ECO:0000313" key="10">
    <source>
        <dbReference type="EMBL" id="KAL3639974.1"/>
    </source>
</evidence>
<evidence type="ECO:0000256" key="4">
    <source>
        <dbReference type="ARBA" id="ARBA00022475"/>
    </source>
</evidence>
<comment type="subcellular location">
    <subcellularLocation>
        <location evidence="1 8">Cell membrane</location>
        <topology evidence="1 8">Multi-pass membrane protein</topology>
    </subcellularLocation>
</comment>
<evidence type="ECO:0000256" key="5">
    <source>
        <dbReference type="ARBA" id="ARBA00022692"/>
    </source>
</evidence>
<feature type="transmembrane region" description="Helical" evidence="8">
    <location>
        <begin position="48"/>
        <end position="75"/>
    </location>
</feature>
<comment type="subunit">
    <text evidence="3 8">Homodimer and heterodimers.</text>
</comment>
<evidence type="ECO:0000259" key="9">
    <source>
        <dbReference type="Pfam" id="PF04535"/>
    </source>
</evidence>
<dbReference type="Proteomes" id="UP001632038">
    <property type="component" value="Unassembled WGS sequence"/>
</dbReference>
<accession>A0ABD3DDQ9</accession>
<protein>
    <recommendedName>
        <fullName evidence="8">CASP-like protein</fullName>
    </recommendedName>
</protein>
<evidence type="ECO:0000256" key="1">
    <source>
        <dbReference type="ARBA" id="ARBA00004651"/>
    </source>
</evidence>
<keyword evidence="11" id="KW-1185">Reference proteome</keyword>
<dbReference type="InterPro" id="IPR006459">
    <property type="entry name" value="CASP/CASPL"/>
</dbReference>
<feature type="transmembrane region" description="Helical" evidence="8">
    <location>
        <begin position="133"/>
        <end position="155"/>
    </location>
</feature>
<reference evidence="11" key="1">
    <citation type="journal article" date="2024" name="IScience">
        <title>Strigolactones Initiate the Formation of Haustorium-like Structures in Castilleja.</title>
        <authorList>
            <person name="Buerger M."/>
            <person name="Peterson D."/>
            <person name="Chory J."/>
        </authorList>
    </citation>
    <scope>NUCLEOTIDE SEQUENCE [LARGE SCALE GENOMIC DNA]</scope>
</reference>
<evidence type="ECO:0000256" key="2">
    <source>
        <dbReference type="ARBA" id="ARBA00007651"/>
    </source>
</evidence>
<dbReference type="NCBIfam" id="TIGR01569">
    <property type="entry name" value="A_tha_TIGR01569"/>
    <property type="match status" value="1"/>
</dbReference>
<comment type="similarity">
    <text evidence="2 8">Belongs to the Casparian strip membrane proteins (CASP) family.</text>
</comment>
<comment type="caution">
    <text evidence="10">The sequence shown here is derived from an EMBL/GenBank/DDBJ whole genome shotgun (WGS) entry which is preliminary data.</text>
</comment>
<evidence type="ECO:0000313" key="11">
    <source>
        <dbReference type="Proteomes" id="UP001632038"/>
    </source>
</evidence>
<dbReference type="GO" id="GO:0005886">
    <property type="term" value="C:plasma membrane"/>
    <property type="evidence" value="ECO:0007669"/>
    <property type="project" value="UniProtKB-SubCell"/>
</dbReference>
<keyword evidence="7 8" id="KW-0472">Membrane</keyword>
<keyword evidence="6 8" id="KW-1133">Transmembrane helix</keyword>
<feature type="transmembrane region" description="Helical" evidence="8">
    <location>
        <begin position="12"/>
        <end position="28"/>
    </location>
</feature>
<evidence type="ECO:0000256" key="6">
    <source>
        <dbReference type="ARBA" id="ARBA00022989"/>
    </source>
</evidence>
<sequence length="173" mass="19343">MGFDVKTLDFSLRLFVIPFNVASIWIAVTTQQDSTDYGKLGFNNFIGLKYMVCISAISAGYALFAAVSSFLRCLLTKAWLFFVTDQVLAYLMVTSIAALVEFFYLLDNGDRPVSWSRACGSYGYFCSRLKVGLALHAIAVCCFVVLAVISAYRIFRRFEPPLIPSAECDQERT</sequence>
<dbReference type="InterPro" id="IPR006702">
    <property type="entry name" value="CASP_dom"/>
</dbReference>
<evidence type="ECO:0000256" key="8">
    <source>
        <dbReference type="RuleBase" id="RU361233"/>
    </source>
</evidence>
<dbReference type="PANTHER" id="PTHR33573">
    <property type="entry name" value="CASP-LIKE PROTEIN 4A4"/>
    <property type="match status" value="1"/>
</dbReference>
<organism evidence="10 11">
    <name type="scientific">Castilleja foliolosa</name>
    <dbReference type="NCBI Taxonomy" id="1961234"/>
    <lineage>
        <taxon>Eukaryota</taxon>
        <taxon>Viridiplantae</taxon>
        <taxon>Streptophyta</taxon>
        <taxon>Embryophyta</taxon>
        <taxon>Tracheophyta</taxon>
        <taxon>Spermatophyta</taxon>
        <taxon>Magnoliopsida</taxon>
        <taxon>eudicotyledons</taxon>
        <taxon>Gunneridae</taxon>
        <taxon>Pentapetalae</taxon>
        <taxon>asterids</taxon>
        <taxon>lamiids</taxon>
        <taxon>Lamiales</taxon>
        <taxon>Orobanchaceae</taxon>
        <taxon>Pedicularideae</taxon>
        <taxon>Castillejinae</taxon>
        <taxon>Castilleja</taxon>
    </lineage>
</organism>
<feature type="transmembrane region" description="Helical" evidence="8">
    <location>
        <begin position="87"/>
        <end position="106"/>
    </location>
</feature>
<dbReference type="EMBL" id="JAVIJP010000017">
    <property type="protein sequence ID" value="KAL3639974.1"/>
    <property type="molecule type" value="Genomic_DNA"/>
</dbReference>
<name>A0ABD3DDQ9_9LAMI</name>
<evidence type="ECO:0000256" key="7">
    <source>
        <dbReference type="ARBA" id="ARBA00023136"/>
    </source>
</evidence>
<gene>
    <name evidence="10" type="ORF">CASFOL_014942</name>
</gene>
<evidence type="ECO:0000256" key="3">
    <source>
        <dbReference type="ARBA" id="ARBA00011489"/>
    </source>
</evidence>
<keyword evidence="5 8" id="KW-0812">Transmembrane</keyword>
<keyword evidence="4 8" id="KW-1003">Cell membrane</keyword>
<dbReference type="Pfam" id="PF04535">
    <property type="entry name" value="CASP_dom"/>
    <property type="match status" value="1"/>
</dbReference>
<feature type="domain" description="Casparian strip membrane protein" evidence="9">
    <location>
        <begin position="5"/>
        <end position="142"/>
    </location>
</feature>
<dbReference type="AlphaFoldDB" id="A0ABD3DDQ9"/>
<proteinExistence type="inferred from homology"/>